<keyword evidence="2" id="KW-0614">Plasmid</keyword>
<sequence length="170" mass="17694">MSRHAGVHTGPSSGKAQGVHAHGRGPRKPPPQRSDTQPMWAVAPIGHRVVSPTTHPLIRAKATADVCPATAASNRCSHRSHRTSALSVGRAMLVSRFGFDVRREGDMTVQVINPGDTRGGPLERGLVALTRGLGAAPMCGCRESVRLGLGWSTPDEASLSTAAASDGAQP</sequence>
<gene>
    <name evidence="2" type="ordered locus">RHA1_ro08765</name>
</gene>
<dbReference type="KEGG" id="rha:RHA1_ro08765"/>
<geneLocation type="plasmid" evidence="2 3">
    <name>pRHL1</name>
</geneLocation>
<dbReference type="EMBL" id="CP000432">
    <property type="protein sequence ID" value="ABG99809.1"/>
    <property type="molecule type" value="Genomic_DNA"/>
</dbReference>
<protein>
    <submittedName>
        <fullName evidence="2">Uncharacterized protein</fullName>
    </submittedName>
</protein>
<feature type="region of interest" description="Disordered" evidence="1">
    <location>
        <begin position="1"/>
        <end position="38"/>
    </location>
</feature>
<accession>Q0RY27</accession>
<name>Q0RY27_RHOJR</name>
<evidence type="ECO:0000313" key="2">
    <source>
        <dbReference type="EMBL" id="ABG99809.1"/>
    </source>
</evidence>
<evidence type="ECO:0000313" key="3">
    <source>
        <dbReference type="Proteomes" id="UP000008710"/>
    </source>
</evidence>
<dbReference type="HOGENOM" id="CLU_1569469_0_0_11"/>
<proteinExistence type="predicted"/>
<dbReference type="AlphaFoldDB" id="Q0RY27"/>
<evidence type="ECO:0000256" key="1">
    <source>
        <dbReference type="SAM" id="MobiDB-lite"/>
    </source>
</evidence>
<dbReference type="Proteomes" id="UP000008710">
    <property type="component" value="Plasmid pRHL1"/>
</dbReference>
<organism evidence="2 3">
    <name type="scientific">Rhodococcus jostii (strain RHA1)</name>
    <dbReference type="NCBI Taxonomy" id="101510"/>
    <lineage>
        <taxon>Bacteria</taxon>
        <taxon>Bacillati</taxon>
        <taxon>Actinomycetota</taxon>
        <taxon>Actinomycetes</taxon>
        <taxon>Mycobacteriales</taxon>
        <taxon>Nocardiaceae</taxon>
        <taxon>Rhodococcus</taxon>
    </lineage>
</organism>
<reference evidence="3" key="1">
    <citation type="journal article" date="2006" name="Proc. Natl. Acad. Sci. U.S.A.">
        <title>The complete genome of Rhodococcus sp. RHA1 provides insights into a catabolic powerhouse.</title>
        <authorList>
            <person name="McLeod M.P."/>
            <person name="Warren R.L."/>
            <person name="Hsiao W.W.L."/>
            <person name="Araki N."/>
            <person name="Myhre M."/>
            <person name="Fernandes C."/>
            <person name="Miyazawa D."/>
            <person name="Wong W."/>
            <person name="Lillquist A.L."/>
            <person name="Wang D."/>
            <person name="Dosanjh M."/>
            <person name="Hara H."/>
            <person name="Petrescu A."/>
            <person name="Morin R.D."/>
            <person name="Yang G."/>
            <person name="Stott J.M."/>
            <person name="Schein J.E."/>
            <person name="Shin H."/>
            <person name="Smailus D."/>
            <person name="Siddiqui A.S."/>
            <person name="Marra M.A."/>
            <person name="Jones S.J.M."/>
            <person name="Holt R."/>
            <person name="Brinkman F.S.L."/>
            <person name="Miyauchi K."/>
            <person name="Fukuda M."/>
            <person name="Davies J.E."/>
            <person name="Mohn W.W."/>
            <person name="Eltis L.D."/>
        </authorList>
    </citation>
    <scope>NUCLEOTIDE SEQUENCE [LARGE SCALE GENOMIC DNA]</scope>
    <source>
        <strain evidence="3">RHA1</strain>
    </source>
</reference>